<proteinExistence type="predicted"/>
<organism evidence="2 3">
    <name type="scientific">Eumeta variegata</name>
    <name type="common">Bagworm moth</name>
    <name type="synonym">Eumeta japonica</name>
    <dbReference type="NCBI Taxonomy" id="151549"/>
    <lineage>
        <taxon>Eukaryota</taxon>
        <taxon>Metazoa</taxon>
        <taxon>Ecdysozoa</taxon>
        <taxon>Arthropoda</taxon>
        <taxon>Hexapoda</taxon>
        <taxon>Insecta</taxon>
        <taxon>Pterygota</taxon>
        <taxon>Neoptera</taxon>
        <taxon>Endopterygota</taxon>
        <taxon>Lepidoptera</taxon>
        <taxon>Glossata</taxon>
        <taxon>Ditrysia</taxon>
        <taxon>Tineoidea</taxon>
        <taxon>Psychidae</taxon>
        <taxon>Oiketicinae</taxon>
        <taxon>Eumeta</taxon>
    </lineage>
</organism>
<dbReference type="Proteomes" id="UP000299102">
    <property type="component" value="Unassembled WGS sequence"/>
</dbReference>
<comment type="caution">
    <text evidence="2">The sequence shown here is derived from an EMBL/GenBank/DDBJ whole genome shotgun (WGS) entry which is preliminary data.</text>
</comment>
<keyword evidence="3" id="KW-1185">Reference proteome</keyword>
<feature type="region of interest" description="Disordered" evidence="1">
    <location>
        <begin position="32"/>
        <end position="53"/>
    </location>
</feature>
<accession>A0A4C1YZJ5</accession>
<evidence type="ECO:0000313" key="2">
    <source>
        <dbReference type="EMBL" id="GBP81746.1"/>
    </source>
</evidence>
<sequence length="107" mass="11742">MPRQNIYCGRLIDPSTATSKMLTRTRSLFQRVAKPPHKGQSRVTDRGVGAGGGGPSEFIELEARVARGLFSYHINKPHLARANAPTSSRLNGDLPPNGRLFTFAKRL</sequence>
<name>A0A4C1YZJ5_EUMVA</name>
<reference evidence="2 3" key="1">
    <citation type="journal article" date="2019" name="Commun. Biol.">
        <title>The bagworm genome reveals a unique fibroin gene that provides high tensile strength.</title>
        <authorList>
            <person name="Kono N."/>
            <person name="Nakamura H."/>
            <person name="Ohtoshi R."/>
            <person name="Tomita M."/>
            <person name="Numata K."/>
            <person name="Arakawa K."/>
        </authorList>
    </citation>
    <scope>NUCLEOTIDE SEQUENCE [LARGE SCALE GENOMIC DNA]</scope>
</reference>
<evidence type="ECO:0000313" key="3">
    <source>
        <dbReference type="Proteomes" id="UP000299102"/>
    </source>
</evidence>
<protein>
    <submittedName>
        <fullName evidence="2">Uncharacterized protein</fullName>
    </submittedName>
</protein>
<dbReference type="AlphaFoldDB" id="A0A4C1YZJ5"/>
<evidence type="ECO:0000256" key="1">
    <source>
        <dbReference type="SAM" id="MobiDB-lite"/>
    </source>
</evidence>
<gene>
    <name evidence="2" type="ORF">EVAR_62662_1</name>
</gene>
<dbReference type="EMBL" id="BGZK01001528">
    <property type="protein sequence ID" value="GBP81746.1"/>
    <property type="molecule type" value="Genomic_DNA"/>
</dbReference>